<proteinExistence type="predicted"/>
<feature type="region of interest" description="Disordered" evidence="3">
    <location>
        <begin position="1"/>
        <end position="25"/>
    </location>
</feature>
<comment type="caution">
    <text evidence="4">The sequence shown here is derived from an EMBL/GenBank/DDBJ whole genome shotgun (WGS) entry which is preliminary data.</text>
</comment>
<dbReference type="Gene3D" id="1.25.40.10">
    <property type="entry name" value="Tetratricopeptide repeat domain"/>
    <property type="match status" value="1"/>
</dbReference>
<organism evidence="4 5">
    <name type="scientific">Chlamydomonas eustigma</name>
    <dbReference type="NCBI Taxonomy" id="1157962"/>
    <lineage>
        <taxon>Eukaryota</taxon>
        <taxon>Viridiplantae</taxon>
        <taxon>Chlorophyta</taxon>
        <taxon>core chlorophytes</taxon>
        <taxon>Chlorophyceae</taxon>
        <taxon>CS clade</taxon>
        <taxon>Chlamydomonadales</taxon>
        <taxon>Chlamydomonadaceae</taxon>
        <taxon>Chlamydomonas</taxon>
    </lineage>
</organism>
<keyword evidence="2" id="KW-0175">Coiled coil</keyword>
<evidence type="ECO:0000256" key="2">
    <source>
        <dbReference type="SAM" id="Coils"/>
    </source>
</evidence>
<dbReference type="InterPro" id="IPR019734">
    <property type="entry name" value="TPR_rpt"/>
</dbReference>
<dbReference type="SUPFAM" id="SSF48452">
    <property type="entry name" value="TPR-like"/>
    <property type="match status" value="1"/>
</dbReference>
<feature type="repeat" description="TPR" evidence="1">
    <location>
        <begin position="470"/>
        <end position="503"/>
    </location>
</feature>
<dbReference type="PROSITE" id="PS50005">
    <property type="entry name" value="TPR"/>
    <property type="match status" value="1"/>
</dbReference>
<feature type="coiled-coil region" evidence="2">
    <location>
        <begin position="291"/>
        <end position="318"/>
    </location>
</feature>
<dbReference type="Proteomes" id="UP000232323">
    <property type="component" value="Unassembled WGS sequence"/>
</dbReference>
<dbReference type="InterPro" id="IPR011990">
    <property type="entry name" value="TPR-like_helical_dom_sf"/>
</dbReference>
<keyword evidence="5" id="KW-1185">Reference proteome</keyword>
<dbReference type="EMBL" id="BEGY01000104">
    <property type="protein sequence ID" value="GAX83688.1"/>
    <property type="molecule type" value="Genomic_DNA"/>
</dbReference>
<dbReference type="SMART" id="SM00028">
    <property type="entry name" value="TPR"/>
    <property type="match status" value="2"/>
</dbReference>
<dbReference type="OrthoDB" id="10559139at2759"/>
<evidence type="ECO:0000313" key="4">
    <source>
        <dbReference type="EMBL" id="GAX83688.1"/>
    </source>
</evidence>
<sequence length="529" mass="58567">MMTSRYDSSGNTSSSTNAKDGNSSASNFDGYAAQLFQEADIDGPMVSRNAFNSLRKETLDEDISEAGSEDEEQIILEHTTVVQQADPAALGGDIGELDELALLLSDTPYKKMKLREKDARKLFQAGDLWASLKCRMDILGIAKMYSTGPYCNENKYPMLLSDAHFKLSKSYAALQCVPQAIDHCNRALEAIPSLGMSNSQVISFKKEVHILLGEALLMASPPKPQASLQYLLASEGCSCSDDLKDPGVRILAAQCHAILGIEKLQQISATRNAEDTLNQRVQQISAKLLTLDGKSKEYERLQQKLEETQNELIEERGFGGVLVNEARLQLDKATDILMFVIDEEEQRLRKKMSDEERKGHPLIQLLWRRACEILFKMSVLEGVAGRIKNQVGHLENITGVQEGYNCISQGLLACVLKEKGAALVALGSTQSDSQLQQAELKKALGAYDDLMDLQAQRFPEGSAKYATSRAEALKLMGNVYVALRQWERAQEHFNEAMDMYASYLGPTSSLVSDLQTRILEVNSYINAPF</sequence>
<protein>
    <submittedName>
        <fullName evidence="4">Uncharacterized protein</fullName>
    </submittedName>
</protein>
<evidence type="ECO:0000256" key="1">
    <source>
        <dbReference type="PROSITE-ProRule" id="PRU00339"/>
    </source>
</evidence>
<name>A0A250XKT4_9CHLO</name>
<keyword evidence="1" id="KW-0802">TPR repeat</keyword>
<dbReference type="AlphaFoldDB" id="A0A250XKT4"/>
<reference evidence="4 5" key="1">
    <citation type="submission" date="2017-08" db="EMBL/GenBank/DDBJ databases">
        <title>Acidophilic green algal genome provides insights into adaptation to an acidic environment.</title>
        <authorList>
            <person name="Hirooka S."/>
            <person name="Hirose Y."/>
            <person name="Kanesaki Y."/>
            <person name="Higuchi S."/>
            <person name="Fujiwara T."/>
            <person name="Onuma R."/>
            <person name="Era A."/>
            <person name="Ohbayashi R."/>
            <person name="Uzuka A."/>
            <person name="Nozaki H."/>
            <person name="Yoshikawa H."/>
            <person name="Miyagishima S.Y."/>
        </authorList>
    </citation>
    <scope>NUCLEOTIDE SEQUENCE [LARGE SCALE GENOMIC DNA]</scope>
    <source>
        <strain evidence="4 5">NIES-2499</strain>
    </source>
</reference>
<accession>A0A250XKT4</accession>
<gene>
    <name evidence="4" type="ORF">CEUSTIGMA_g11113.t1</name>
</gene>
<evidence type="ECO:0000256" key="3">
    <source>
        <dbReference type="SAM" id="MobiDB-lite"/>
    </source>
</evidence>
<evidence type="ECO:0000313" key="5">
    <source>
        <dbReference type="Proteomes" id="UP000232323"/>
    </source>
</evidence>